<dbReference type="Proteomes" id="UP000198724">
    <property type="component" value="Unassembled WGS sequence"/>
</dbReference>
<sequence length="128" mass="13530">MIRQSIKLLSVLAFLLAVGAVSCTDDNEEDLMPADPLAQCSTDAVTFSGTVVPILAANCYRCHASSIAEGGVVLDSYEGVVEEAHHGHLVGVISHAPGFIPMPQDAPKLAECDIAKIRKWVDAGFPNN</sequence>
<proteinExistence type="predicted"/>
<dbReference type="STRING" id="1436961.SAMN05421739_11356"/>
<dbReference type="GO" id="GO:0009055">
    <property type="term" value="F:electron transfer activity"/>
    <property type="evidence" value="ECO:0007669"/>
    <property type="project" value="InterPro"/>
</dbReference>
<dbReference type="InterPro" id="IPR036909">
    <property type="entry name" value="Cyt_c-like_dom_sf"/>
</dbReference>
<evidence type="ECO:0008006" key="4">
    <source>
        <dbReference type="Google" id="ProtNLM"/>
    </source>
</evidence>
<dbReference type="EMBL" id="FOOT01000013">
    <property type="protein sequence ID" value="SFH36545.1"/>
    <property type="molecule type" value="Genomic_DNA"/>
</dbReference>
<dbReference type="GO" id="GO:0020037">
    <property type="term" value="F:heme binding"/>
    <property type="evidence" value="ECO:0007669"/>
    <property type="project" value="InterPro"/>
</dbReference>
<feature type="chain" id="PRO_5011744626" description="Cytochrome c domain-containing protein" evidence="1">
    <location>
        <begin position="24"/>
        <end position="128"/>
    </location>
</feature>
<dbReference type="OrthoDB" id="1524066at2"/>
<evidence type="ECO:0000256" key="1">
    <source>
        <dbReference type="SAM" id="SignalP"/>
    </source>
</evidence>
<dbReference type="RefSeq" id="WP_092105520.1">
    <property type="nucleotide sequence ID" value="NZ_FOOT01000013.1"/>
</dbReference>
<feature type="signal peptide" evidence="1">
    <location>
        <begin position="1"/>
        <end position="23"/>
    </location>
</feature>
<accession>A0A1I2ZFY6</accession>
<evidence type="ECO:0000313" key="3">
    <source>
        <dbReference type="Proteomes" id="UP000198724"/>
    </source>
</evidence>
<protein>
    <recommendedName>
        <fullName evidence="4">Cytochrome c domain-containing protein</fullName>
    </recommendedName>
</protein>
<gene>
    <name evidence="2" type="ORF">SAMN05421739_11356</name>
</gene>
<dbReference type="PROSITE" id="PS51257">
    <property type="entry name" value="PROKAR_LIPOPROTEIN"/>
    <property type="match status" value="1"/>
</dbReference>
<dbReference type="SUPFAM" id="SSF46626">
    <property type="entry name" value="Cytochrome c"/>
    <property type="match status" value="1"/>
</dbReference>
<dbReference type="AlphaFoldDB" id="A0A1I2ZFY6"/>
<evidence type="ECO:0000313" key="2">
    <source>
        <dbReference type="EMBL" id="SFH36545.1"/>
    </source>
</evidence>
<reference evidence="3" key="1">
    <citation type="submission" date="2016-10" db="EMBL/GenBank/DDBJ databases">
        <authorList>
            <person name="Varghese N."/>
            <person name="Submissions S."/>
        </authorList>
    </citation>
    <scope>NUCLEOTIDE SEQUENCE [LARGE SCALE GENOMIC DNA]</scope>
    <source>
        <strain evidence="3">LP51</strain>
    </source>
</reference>
<name>A0A1I2ZFY6_9BACT</name>
<organism evidence="2 3">
    <name type="scientific">Pontibacter chinhatensis</name>
    <dbReference type="NCBI Taxonomy" id="1436961"/>
    <lineage>
        <taxon>Bacteria</taxon>
        <taxon>Pseudomonadati</taxon>
        <taxon>Bacteroidota</taxon>
        <taxon>Cytophagia</taxon>
        <taxon>Cytophagales</taxon>
        <taxon>Hymenobacteraceae</taxon>
        <taxon>Pontibacter</taxon>
    </lineage>
</organism>
<keyword evidence="1" id="KW-0732">Signal</keyword>
<keyword evidence="3" id="KW-1185">Reference proteome</keyword>